<reference evidence="6 7" key="1">
    <citation type="submission" date="2022-06" db="EMBL/GenBank/DDBJ databases">
        <title>Sequencing the genomes of 1000 actinobacteria strains.</title>
        <authorList>
            <person name="Klenk H.-P."/>
        </authorList>
    </citation>
    <scope>NUCLEOTIDE SEQUENCE [LARGE SCALE GENOMIC DNA]</scope>
    <source>
        <strain evidence="6 7">DSM 41656</strain>
    </source>
</reference>
<dbReference type="InterPro" id="IPR009057">
    <property type="entry name" value="Homeodomain-like_sf"/>
</dbReference>
<dbReference type="InterPro" id="IPR001647">
    <property type="entry name" value="HTH_TetR"/>
</dbReference>
<evidence type="ECO:0000256" key="2">
    <source>
        <dbReference type="ARBA" id="ARBA00023125"/>
    </source>
</evidence>
<dbReference type="Proteomes" id="UP001206483">
    <property type="component" value="Unassembled WGS sequence"/>
</dbReference>
<protein>
    <submittedName>
        <fullName evidence="6">AcrR family transcriptional regulator</fullName>
    </submittedName>
</protein>
<feature type="DNA-binding region" description="H-T-H motif" evidence="4">
    <location>
        <begin position="31"/>
        <end position="50"/>
    </location>
</feature>
<organism evidence="6 7">
    <name type="scientific">Kitasatospora paracochleata</name>
    <dbReference type="NCBI Taxonomy" id="58354"/>
    <lineage>
        <taxon>Bacteria</taxon>
        <taxon>Bacillati</taxon>
        <taxon>Actinomycetota</taxon>
        <taxon>Actinomycetes</taxon>
        <taxon>Kitasatosporales</taxon>
        <taxon>Streptomycetaceae</taxon>
        <taxon>Kitasatospora</taxon>
    </lineage>
</organism>
<dbReference type="NCBIfam" id="NF041196">
    <property type="entry name" value="ScbR_bind_reg"/>
    <property type="match status" value="1"/>
</dbReference>
<evidence type="ECO:0000256" key="1">
    <source>
        <dbReference type="ARBA" id="ARBA00023015"/>
    </source>
</evidence>
<dbReference type="Pfam" id="PF00440">
    <property type="entry name" value="TetR_N"/>
    <property type="match status" value="1"/>
</dbReference>
<sequence length="218" mass="23352">MAQQERAIRTRQAILRAAAAVFDEYGYEAATIAEILARAEVTKGALYFHFDSKEKLARGVLAAQVPQGAVLPQPFKLQELVDVTMAVAHRLPGDPLLRGGVRLAVEQAGQGALGDGPFADWVELCTGLLVEAKAQGEVLPHVEPAATAELVVGAWTGIQLLSQALTRRADLERRIAAFWAQVLPGIAVPGVLPHLAITEHRGAEVVTAYERATTVRLV</sequence>
<dbReference type="InterPro" id="IPR023772">
    <property type="entry name" value="DNA-bd_HTH_TetR-type_CS"/>
</dbReference>
<dbReference type="PROSITE" id="PS50977">
    <property type="entry name" value="HTH_TETR_2"/>
    <property type="match status" value="1"/>
</dbReference>
<evidence type="ECO:0000256" key="3">
    <source>
        <dbReference type="ARBA" id="ARBA00023163"/>
    </source>
</evidence>
<name>A0ABT1J091_9ACTN</name>
<dbReference type="PANTHER" id="PTHR30055">
    <property type="entry name" value="HTH-TYPE TRANSCRIPTIONAL REGULATOR RUTR"/>
    <property type="match status" value="1"/>
</dbReference>
<evidence type="ECO:0000256" key="4">
    <source>
        <dbReference type="PROSITE-ProRule" id="PRU00335"/>
    </source>
</evidence>
<accession>A0ABT1J091</accession>
<dbReference type="SUPFAM" id="SSF48498">
    <property type="entry name" value="Tetracyclin repressor-like, C-terminal domain"/>
    <property type="match status" value="1"/>
</dbReference>
<comment type="caution">
    <text evidence="6">The sequence shown here is derived from an EMBL/GenBank/DDBJ whole genome shotgun (WGS) entry which is preliminary data.</text>
</comment>
<dbReference type="RefSeq" id="WP_253798010.1">
    <property type="nucleotide sequence ID" value="NZ_BAAAUB010000026.1"/>
</dbReference>
<keyword evidence="7" id="KW-1185">Reference proteome</keyword>
<dbReference type="InterPro" id="IPR047923">
    <property type="entry name" value="ArpA-like"/>
</dbReference>
<dbReference type="InterPro" id="IPR050109">
    <property type="entry name" value="HTH-type_TetR-like_transc_reg"/>
</dbReference>
<evidence type="ECO:0000259" key="5">
    <source>
        <dbReference type="PROSITE" id="PS50977"/>
    </source>
</evidence>
<keyword evidence="2 4" id="KW-0238">DNA-binding</keyword>
<evidence type="ECO:0000313" key="6">
    <source>
        <dbReference type="EMBL" id="MCP2310211.1"/>
    </source>
</evidence>
<dbReference type="PANTHER" id="PTHR30055:SF234">
    <property type="entry name" value="HTH-TYPE TRANSCRIPTIONAL REGULATOR BETI"/>
    <property type="match status" value="1"/>
</dbReference>
<dbReference type="InterPro" id="IPR054126">
    <property type="entry name" value="CprB_TetR_C"/>
</dbReference>
<dbReference type="Gene3D" id="1.10.357.10">
    <property type="entry name" value="Tetracycline Repressor, domain 2"/>
    <property type="match status" value="1"/>
</dbReference>
<dbReference type="EMBL" id="JAMZDX010000003">
    <property type="protein sequence ID" value="MCP2310211.1"/>
    <property type="molecule type" value="Genomic_DNA"/>
</dbReference>
<gene>
    <name evidence="6" type="ORF">FHR36_003344</name>
</gene>
<dbReference type="SUPFAM" id="SSF46689">
    <property type="entry name" value="Homeodomain-like"/>
    <property type="match status" value="1"/>
</dbReference>
<dbReference type="PRINTS" id="PR00455">
    <property type="entry name" value="HTHTETR"/>
</dbReference>
<keyword evidence="3" id="KW-0804">Transcription</keyword>
<dbReference type="InterPro" id="IPR036271">
    <property type="entry name" value="Tet_transcr_reg_TetR-rel_C_sf"/>
</dbReference>
<keyword evidence="1" id="KW-0805">Transcription regulation</keyword>
<dbReference type="PROSITE" id="PS01081">
    <property type="entry name" value="HTH_TETR_1"/>
    <property type="match status" value="1"/>
</dbReference>
<proteinExistence type="predicted"/>
<dbReference type="Pfam" id="PF21935">
    <property type="entry name" value="TetR_C_45"/>
    <property type="match status" value="1"/>
</dbReference>
<evidence type="ECO:0000313" key="7">
    <source>
        <dbReference type="Proteomes" id="UP001206483"/>
    </source>
</evidence>
<feature type="domain" description="HTH tetR-type" evidence="5">
    <location>
        <begin position="8"/>
        <end position="68"/>
    </location>
</feature>